<evidence type="ECO:0000313" key="2">
    <source>
        <dbReference type="EMBL" id="PKI33543.1"/>
    </source>
</evidence>
<evidence type="ECO:0000313" key="3">
    <source>
        <dbReference type="Proteomes" id="UP000233551"/>
    </source>
</evidence>
<dbReference type="SUPFAM" id="SSF53756">
    <property type="entry name" value="UDP-Glycosyltransferase/glycogen phosphorylase"/>
    <property type="match status" value="1"/>
</dbReference>
<keyword evidence="3" id="KW-1185">Reference proteome</keyword>
<keyword evidence="1" id="KW-0328">Glycosyltransferase</keyword>
<dbReference type="GO" id="GO:0016757">
    <property type="term" value="F:glycosyltransferase activity"/>
    <property type="evidence" value="ECO:0007669"/>
    <property type="project" value="UniProtKB-KW"/>
</dbReference>
<dbReference type="PANTHER" id="PTHR48046">
    <property type="entry name" value="UDP-GLYCOSYLTRANSFERASE 72E1"/>
    <property type="match status" value="1"/>
</dbReference>
<protein>
    <submittedName>
        <fullName evidence="2">Uncharacterized protein</fullName>
    </submittedName>
</protein>
<dbReference type="PANTHER" id="PTHR48046:SF1">
    <property type="entry name" value="GLYCOSYLTRANSFERASE-RELATED"/>
    <property type="match status" value="1"/>
</dbReference>
<dbReference type="STRING" id="22663.A0A2I0HPP5"/>
<reference evidence="2 3" key="1">
    <citation type="submission" date="2017-11" db="EMBL/GenBank/DDBJ databases">
        <title>De-novo sequencing of pomegranate (Punica granatum L.) genome.</title>
        <authorList>
            <person name="Akparov Z."/>
            <person name="Amiraslanov A."/>
            <person name="Hajiyeva S."/>
            <person name="Abbasov M."/>
            <person name="Kaur K."/>
            <person name="Hamwieh A."/>
            <person name="Solovyev V."/>
            <person name="Salamov A."/>
            <person name="Braich B."/>
            <person name="Kosarev P."/>
            <person name="Mahmoud A."/>
            <person name="Hajiyev E."/>
            <person name="Babayeva S."/>
            <person name="Izzatullayeva V."/>
            <person name="Mammadov A."/>
            <person name="Mammadov A."/>
            <person name="Sharifova S."/>
            <person name="Ojaghi J."/>
            <person name="Eynullazada K."/>
            <person name="Bayramov B."/>
            <person name="Abdulazimova A."/>
            <person name="Shahmuradov I."/>
        </authorList>
    </citation>
    <scope>NUCLEOTIDE SEQUENCE [LARGE SCALE GENOMIC DNA]</scope>
    <source>
        <strain evidence="3">cv. AG2017</strain>
        <tissue evidence="2">Leaf</tissue>
    </source>
</reference>
<organism evidence="2 3">
    <name type="scientific">Punica granatum</name>
    <name type="common">Pomegranate</name>
    <dbReference type="NCBI Taxonomy" id="22663"/>
    <lineage>
        <taxon>Eukaryota</taxon>
        <taxon>Viridiplantae</taxon>
        <taxon>Streptophyta</taxon>
        <taxon>Embryophyta</taxon>
        <taxon>Tracheophyta</taxon>
        <taxon>Spermatophyta</taxon>
        <taxon>Magnoliopsida</taxon>
        <taxon>eudicotyledons</taxon>
        <taxon>Gunneridae</taxon>
        <taxon>Pentapetalae</taxon>
        <taxon>rosids</taxon>
        <taxon>malvids</taxon>
        <taxon>Myrtales</taxon>
        <taxon>Lythraceae</taxon>
        <taxon>Punica</taxon>
    </lineage>
</organism>
<proteinExistence type="predicted"/>
<gene>
    <name evidence="2" type="ORF">CRG98_046099</name>
</gene>
<keyword evidence="1" id="KW-0808">Transferase</keyword>
<dbReference type="Gene3D" id="3.40.50.2000">
    <property type="entry name" value="Glycogen Phosphorylase B"/>
    <property type="match status" value="3"/>
</dbReference>
<name>A0A2I0HPP5_PUNGR</name>
<dbReference type="EMBL" id="PGOL01006560">
    <property type="protein sequence ID" value="PKI33543.1"/>
    <property type="molecule type" value="Genomic_DNA"/>
</dbReference>
<sequence>MQGKGLIIRGWAPQVPILHHKAVGGFMAHFRWNSTFKVGVEQWIRHVGDSVESEKVEMAVRRMMVGEEAEEMTVKARELSKMAKRAVEEEESSYSDLTLLPEGLESLESPKVVAH</sequence>
<comment type="caution">
    <text evidence="2">The sequence shown here is derived from an EMBL/GenBank/DDBJ whole genome shotgun (WGS) entry which is preliminary data.</text>
</comment>
<dbReference type="AlphaFoldDB" id="A0A2I0HPP5"/>
<evidence type="ECO:0000256" key="1">
    <source>
        <dbReference type="ARBA" id="ARBA00022676"/>
    </source>
</evidence>
<dbReference type="Proteomes" id="UP000233551">
    <property type="component" value="Unassembled WGS sequence"/>
</dbReference>
<accession>A0A2I0HPP5</accession>